<gene>
    <name evidence="5" type="ORF">DW767_11780</name>
</gene>
<keyword evidence="2" id="KW-0560">Oxidoreductase</keyword>
<dbReference type="GO" id="GO:0000166">
    <property type="term" value="F:nucleotide binding"/>
    <property type="evidence" value="ECO:0007669"/>
    <property type="project" value="InterPro"/>
</dbReference>
<comment type="caution">
    <text evidence="5">The sequence shown here is derived from an EMBL/GenBank/DDBJ whole genome shotgun (WGS) entry which is preliminary data.</text>
</comment>
<sequence>MESEAKAMRKIKWGVMGTAFICERSTFPGMLQAENCEMYAIAGRNMEKAERFKETYGFQKAYGSYEKLLADPKVEAVYIPLPNTMHYEWTIRALKSGKHVLCEKPLAPTEAQAEEMFKAAEENHVYLMEAFAYQHSPYIAAVRKEIENGTIGDVRYMESAYITSDYDPKNIRMRRDTLGGCTYDLGVYNTSLILRILGDEPAKVRAIASFSEEKIDTLTSFDGREEMKTISVPQNYRLEVEQMGRCVEGKETPAVTRGFSLANARMIDAILEEIGY</sequence>
<dbReference type="InterPro" id="IPR000683">
    <property type="entry name" value="Gfo/Idh/MocA-like_OxRdtase_N"/>
</dbReference>
<evidence type="ECO:0000256" key="1">
    <source>
        <dbReference type="ARBA" id="ARBA00010928"/>
    </source>
</evidence>
<feature type="domain" description="Gfo/Idh/MocA-like oxidoreductase N-terminal" evidence="3">
    <location>
        <begin position="11"/>
        <end position="130"/>
    </location>
</feature>
<dbReference type="Gene3D" id="3.40.50.720">
    <property type="entry name" value="NAD(P)-binding Rossmann-like Domain"/>
    <property type="match status" value="1"/>
</dbReference>
<evidence type="ECO:0000313" key="5">
    <source>
        <dbReference type="EMBL" id="RHE11328.1"/>
    </source>
</evidence>
<feature type="domain" description="GFO/IDH/MocA-like oxidoreductase" evidence="4">
    <location>
        <begin position="140"/>
        <end position="216"/>
    </location>
</feature>
<protein>
    <submittedName>
        <fullName evidence="5">Gfo/Idh/MocA family oxidoreductase</fullName>
    </submittedName>
</protein>
<dbReference type="InterPro" id="IPR055170">
    <property type="entry name" value="GFO_IDH_MocA-like_dom"/>
</dbReference>
<dbReference type="PANTHER" id="PTHR22604:SF105">
    <property type="entry name" value="TRANS-1,2-DIHYDROBENZENE-1,2-DIOL DEHYDROGENASE"/>
    <property type="match status" value="1"/>
</dbReference>
<evidence type="ECO:0000256" key="2">
    <source>
        <dbReference type="ARBA" id="ARBA00023002"/>
    </source>
</evidence>
<proteinExistence type="inferred from homology"/>
<dbReference type="Pfam" id="PF22725">
    <property type="entry name" value="GFO_IDH_MocA_C3"/>
    <property type="match status" value="1"/>
</dbReference>
<organism evidence="5 6">
    <name type="scientific">Blautia obeum</name>
    <dbReference type="NCBI Taxonomy" id="40520"/>
    <lineage>
        <taxon>Bacteria</taxon>
        <taxon>Bacillati</taxon>
        <taxon>Bacillota</taxon>
        <taxon>Clostridia</taxon>
        <taxon>Lachnospirales</taxon>
        <taxon>Lachnospiraceae</taxon>
        <taxon>Blautia</taxon>
    </lineage>
</organism>
<dbReference type="Gene3D" id="3.30.360.10">
    <property type="entry name" value="Dihydrodipicolinate Reductase, domain 2"/>
    <property type="match status" value="1"/>
</dbReference>
<dbReference type="EMBL" id="QSJW01000007">
    <property type="protein sequence ID" value="RHE11328.1"/>
    <property type="molecule type" value="Genomic_DNA"/>
</dbReference>
<dbReference type="AlphaFoldDB" id="A0A414I6B2"/>
<dbReference type="Proteomes" id="UP000284644">
    <property type="component" value="Unassembled WGS sequence"/>
</dbReference>
<evidence type="ECO:0000313" key="6">
    <source>
        <dbReference type="Proteomes" id="UP000284644"/>
    </source>
</evidence>
<comment type="similarity">
    <text evidence="1">Belongs to the Gfo/Idh/MocA family.</text>
</comment>
<dbReference type="InterPro" id="IPR050984">
    <property type="entry name" value="Gfo/Idh/MocA_domain"/>
</dbReference>
<dbReference type="InterPro" id="IPR036291">
    <property type="entry name" value="NAD(P)-bd_dom_sf"/>
</dbReference>
<dbReference type="SUPFAM" id="SSF55347">
    <property type="entry name" value="Glyceraldehyde-3-phosphate dehydrogenase-like, C-terminal domain"/>
    <property type="match status" value="1"/>
</dbReference>
<accession>A0A414I6B2</accession>
<dbReference type="SUPFAM" id="SSF51735">
    <property type="entry name" value="NAD(P)-binding Rossmann-fold domains"/>
    <property type="match status" value="1"/>
</dbReference>
<reference evidence="5 6" key="1">
    <citation type="submission" date="2018-08" db="EMBL/GenBank/DDBJ databases">
        <title>A genome reference for cultivated species of the human gut microbiota.</title>
        <authorList>
            <person name="Zou Y."/>
            <person name="Xue W."/>
            <person name="Luo G."/>
        </authorList>
    </citation>
    <scope>NUCLEOTIDE SEQUENCE [LARGE SCALE GENOMIC DNA]</scope>
    <source>
        <strain evidence="5 6">AM29-25AC</strain>
    </source>
</reference>
<evidence type="ECO:0000259" key="4">
    <source>
        <dbReference type="Pfam" id="PF22725"/>
    </source>
</evidence>
<dbReference type="Pfam" id="PF01408">
    <property type="entry name" value="GFO_IDH_MocA"/>
    <property type="match status" value="1"/>
</dbReference>
<name>A0A414I6B2_9FIRM</name>
<evidence type="ECO:0000259" key="3">
    <source>
        <dbReference type="Pfam" id="PF01408"/>
    </source>
</evidence>
<dbReference type="PANTHER" id="PTHR22604">
    <property type="entry name" value="OXIDOREDUCTASES"/>
    <property type="match status" value="1"/>
</dbReference>
<dbReference type="GO" id="GO:0016491">
    <property type="term" value="F:oxidoreductase activity"/>
    <property type="evidence" value="ECO:0007669"/>
    <property type="project" value="UniProtKB-KW"/>
</dbReference>